<feature type="transmembrane region" description="Helical" evidence="1">
    <location>
        <begin position="542"/>
        <end position="566"/>
    </location>
</feature>
<proteinExistence type="predicted"/>
<evidence type="ECO:0000256" key="1">
    <source>
        <dbReference type="SAM" id="Phobius"/>
    </source>
</evidence>
<dbReference type="OrthoDB" id="3540210at2759"/>
<dbReference type="EMBL" id="PUHP01000517">
    <property type="protein sequence ID" value="TQN69459.1"/>
    <property type="molecule type" value="Genomic_DNA"/>
</dbReference>
<keyword evidence="1" id="KW-0472">Membrane</keyword>
<feature type="transmembrane region" description="Helical" evidence="1">
    <location>
        <begin position="31"/>
        <end position="49"/>
    </location>
</feature>
<accession>A0A5Q4BS76</accession>
<feature type="transmembrane region" description="Helical" evidence="1">
    <location>
        <begin position="108"/>
        <end position="128"/>
    </location>
</feature>
<organism evidence="2 3">
    <name type="scientific">Colletotrichum shisoi</name>
    <dbReference type="NCBI Taxonomy" id="2078593"/>
    <lineage>
        <taxon>Eukaryota</taxon>
        <taxon>Fungi</taxon>
        <taxon>Dikarya</taxon>
        <taxon>Ascomycota</taxon>
        <taxon>Pezizomycotina</taxon>
        <taxon>Sordariomycetes</taxon>
        <taxon>Hypocreomycetidae</taxon>
        <taxon>Glomerellales</taxon>
        <taxon>Glomerellaceae</taxon>
        <taxon>Colletotrichum</taxon>
        <taxon>Colletotrichum destructivum species complex</taxon>
    </lineage>
</organism>
<name>A0A5Q4BS76_9PEZI</name>
<gene>
    <name evidence="2" type="ORF">CSHISOI_06035</name>
</gene>
<evidence type="ECO:0000313" key="2">
    <source>
        <dbReference type="EMBL" id="TQN69459.1"/>
    </source>
</evidence>
<comment type="caution">
    <text evidence="2">The sequence shown here is derived from an EMBL/GenBank/DDBJ whole genome shotgun (WGS) entry which is preliminary data.</text>
</comment>
<dbReference type="AlphaFoldDB" id="A0A5Q4BS76"/>
<sequence>MSNRIYTGVWTDWSLGRVAGTTITLSARDGGLLLAFIAIFVTVIAARLWRSLTFVCHQVLASGGKHDGLHHQRQFILRNIPAPVPATWLFLQQAWHWRGRADRPLLRTVPWAVCGFLYAVLLGLAAVFSSKVSESATPFRLLEAAAAAADCGMFVPEGRDALQQKNAYDNSLAAVYSRQCYGDPDDHDKDVSPAASCGTLPVPSIRWTNASVECPFADEVCMGKSFRMETGMVDSHTHLGINEREQNRVQYWRETDCAPLVSQRGFSRFLNGTEARELGWDDDVLIKYFYGGVGAQNYTHIYNTYGESTQIGYSTWVISSDPSRNASLWRPIEALALDRRDLTLLLIAPNSIVHLQPNDDPVFGAHIPVDLPDGTTVYRADRYASPVACADRHRICNPNNGVCTAPQGAADLVRNARAPEVGLNAAQVAAVDRIGFFVASSTFHQLIWTRTQSYLRAQELVAELLQLPLPSDQWQIEMGSLFAENLAKLQHQMAEYVTGPSIAVAGAVNRAWEASEAMPADVRAAHEDMCRRQRTRDARGTLNFSVLGLAALLGLGSLFVAFSYALEPAAQLLQRATGLGVHKARRWERDENLQVMRMLFEAKDAGVWRGSTDSFPTTESKDYFEWDGDALEQHSRYTTLVRENYDKS</sequence>
<evidence type="ECO:0000313" key="3">
    <source>
        <dbReference type="Proteomes" id="UP000326340"/>
    </source>
</evidence>
<reference evidence="2 3" key="1">
    <citation type="journal article" date="2019" name="Sci. Rep.">
        <title>Colletotrichum shisoi sp. nov., an anthracnose pathogen of Perilla frutescens in Japan: molecular phylogenetic, morphological and genomic evidence.</title>
        <authorList>
            <person name="Gan P."/>
            <person name="Tsushima A."/>
            <person name="Hiroyama R."/>
            <person name="Narusaka M."/>
            <person name="Takano Y."/>
            <person name="Narusaka Y."/>
            <person name="Kawaradani M."/>
            <person name="Damm U."/>
            <person name="Shirasu K."/>
        </authorList>
    </citation>
    <scope>NUCLEOTIDE SEQUENCE [LARGE SCALE GENOMIC DNA]</scope>
    <source>
        <strain evidence="2 3">PG-2018a</strain>
    </source>
</reference>
<protein>
    <submittedName>
        <fullName evidence="2">Uncharacterized protein</fullName>
    </submittedName>
</protein>
<keyword evidence="1" id="KW-1133">Transmembrane helix</keyword>
<keyword evidence="1" id="KW-0812">Transmembrane</keyword>
<dbReference type="Proteomes" id="UP000326340">
    <property type="component" value="Unassembled WGS sequence"/>
</dbReference>
<keyword evidence="3" id="KW-1185">Reference proteome</keyword>